<accession>A0A9X8EKL1</accession>
<organism evidence="1 2">
    <name type="scientific">Pseudomonas putida</name>
    <name type="common">Arthrobacter siderocapsulatus</name>
    <dbReference type="NCBI Taxonomy" id="303"/>
    <lineage>
        <taxon>Bacteria</taxon>
        <taxon>Pseudomonadati</taxon>
        <taxon>Pseudomonadota</taxon>
        <taxon>Gammaproteobacteria</taxon>
        <taxon>Pseudomonadales</taxon>
        <taxon>Pseudomonadaceae</taxon>
        <taxon>Pseudomonas</taxon>
    </lineage>
</organism>
<comment type="caution">
    <text evidence="1">The sequence shown here is derived from an EMBL/GenBank/DDBJ whole genome shotgun (WGS) entry which is preliminary data.</text>
</comment>
<dbReference type="Proteomes" id="UP000269115">
    <property type="component" value="Unassembled WGS sequence"/>
</dbReference>
<evidence type="ECO:0000313" key="1">
    <source>
        <dbReference type="EMBL" id="ROQ53695.1"/>
    </source>
</evidence>
<name>A0A9X8EKL1_PSEPU</name>
<dbReference type="EMBL" id="RJUR01000011">
    <property type="protein sequence ID" value="ROQ53695.1"/>
    <property type="molecule type" value="Genomic_DNA"/>
</dbReference>
<evidence type="ECO:0000313" key="2">
    <source>
        <dbReference type="Proteomes" id="UP000269115"/>
    </source>
</evidence>
<proteinExistence type="predicted"/>
<dbReference type="AlphaFoldDB" id="A0A9X8EKL1"/>
<protein>
    <submittedName>
        <fullName evidence="1">Uncharacterized protein</fullName>
    </submittedName>
</protein>
<gene>
    <name evidence="1" type="ORF">EDF85_1459</name>
</gene>
<reference evidence="1 2" key="1">
    <citation type="submission" date="2018-11" db="EMBL/GenBank/DDBJ databases">
        <title>Genomic analyses of the natural microbiome of Caenorhabditis elegans.</title>
        <authorList>
            <person name="Samuel B."/>
        </authorList>
    </citation>
    <scope>NUCLEOTIDE SEQUENCE [LARGE SCALE GENOMIC DNA]</scope>
    <source>
        <strain evidence="1 2">BIGb0473</strain>
    </source>
</reference>
<sequence length="147" mass="16630">MNDRKPVTLAQLEAETETFFGMHWNTDVLGIQPPAWHVWREFKGSVPNYQLGGCYALFAGDDLEYIGLGASRGGGLYCDHGISRRLSSHVYRLDKERGPGWLKLRPGWESITSIHTIGFEARHSHLASALEAYLIRAFEGRSRNARR</sequence>